<gene>
    <name evidence="2" type="ORF">S06H3_56250</name>
</gene>
<feature type="non-terminal residue" evidence="2">
    <location>
        <position position="1"/>
    </location>
</feature>
<comment type="caution">
    <text evidence="2">The sequence shown here is derived from an EMBL/GenBank/DDBJ whole genome shotgun (WGS) entry which is preliminary data.</text>
</comment>
<dbReference type="SUPFAM" id="SSF53335">
    <property type="entry name" value="S-adenosyl-L-methionine-dependent methyltransferases"/>
    <property type="match status" value="1"/>
</dbReference>
<dbReference type="CDD" id="cd02440">
    <property type="entry name" value="AdoMet_MTases"/>
    <property type="match status" value="1"/>
</dbReference>
<dbReference type="Pfam" id="PF08241">
    <property type="entry name" value="Methyltransf_11"/>
    <property type="match status" value="1"/>
</dbReference>
<evidence type="ECO:0000259" key="1">
    <source>
        <dbReference type="Pfam" id="PF08241"/>
    </source>
</evidence>
<dbReference type="GO" id="GO:0008757">
    <property type="term" value="F:S-adenosylmethionine-dependent methyltransferase activity"/>
    <property type="evidence" value="ECO:0007669"/>
    <property type="project" value="InterPro"/>
</dbReference>
<dbReference type="Gene3D" id="3.40.50.150">
    <property type="entry name" value="Vaccinia Virus protein VP39"/>
    <property type="match status" value="1"/>
</dbReference>
<dbReference type="InterPro" id="IPR013216">
    <property type="entry name" value="Methyltransf_11"/>
</dbReference>
<dbReference type="InterPro" id="IPR029063">
    <property type="entry name" value="SAM-dependent_MTases_sf"/>
</dbReference>
<name>X1P4D0_9ZZZZ</name>
<dbReference type="AlphaFoldDB" id="X1P4D0"/>
<dbReference type="EMBL" id="BARV01036169">
    <property type="protein sequence ID" value="GAI51162.1"/>
    <property type="molecule type" value="Genomic_DNA"/>
</dbReference>
<sequence length="231" mass="25748">GTHRDIGDEWLGLLNSDLENPGTSYLKDMYSLALAVSGRRIRWLSPMECSHTFADEPEAAYVVHLGHTTIEKQSATGERIPLSVKDRFRGGLFRIWEPEKRPEKWLTRMPEDVLKETSPRGKVVLDAGTGKGRFAIAFAKGGAERVHAVDISPMMLELAREEADREGVSDRIVFEVGDVESLEYPDNYFDIACCMQTVMHLPYPLNAISELKRVCKEGGLVVVDASITEGP</sequence>
<dbReference type="PANTHER" id="PTHR43591">
    <property type="entry name" value="METHYLTRANSFERASE"/>
    <property type="match status" value="1"/>
</dbReference>
<proteinExistence type="predicted"/>
<feature type="non-terminal residue" evidence="2">
    <location>
        <position position="231"/>
    </location>
</feature>
<protein>
    <recommendedName>
        <fullName evidence="1">Methyltransferase type 11 domain-containing protein</fullName>
    </recommendedName>
</protein>
<accession>X1P4D0</accession>
<dbReference type="PANTHER" id="PTHR43591:SF24">
    <property type="entry name" value="2-METHOXY-6-POLYPRENYL-1,4-BENZOQUINOL METHYLASE, MITOCHONDRIAL"/>
    <property type="match status" value="1"/>
</dbReference>
<organism evidence="2">
    <name type="scientific">marine sediment metagenome</name>
    <dbReference type="NCBI Taxonomy" id="412755"/>
    <lineage>
        <taxon>unclassified sequences</taxon>
        <taxon>metagenomes</taxon>
        <taxon>ecological metagenomes</taxon>
    </lineage>
</organism>
<evidence type="ECO:0000313" key="2">
    <source>
        <dbReference type="EMBL" id="GAI51162.1"/>
    </source>
</evidence>
<feature type="domain" description="Methyltransferase type 11" evidence="1">
    <location>
        <begin position="125"/>
        <end position="223"/>
    </location>
</feature>
<reference evidence="2" key="1">
    <citation type="journal article" date="2014" name="Front. Microbiol.">
        <title>High frequency of phylogenetically diverse reductive dehalogenase-homologous genes in deep subseafloor sedimentary metagenomes.</title>
        <authorList>
            <person name="Kawai M."/>
            <person name="Futagami T."/>
            <person name="Toyoda A."/>
            <person name="Takaki Y."/>
            <person name="Nishi S."/>
            <person name="Hori S."/>
            <person name="Arai W."/>
            <person name="Tsubouchi T."/>
            <person name="Morono Y."/>
            <person name="Uchiyama I."/>
            <person name="Ito T."/>
            <person name="Fujiyama A."/>
            <person name="Inagaki F."/>
            <person name="Takami H."/>
        </authorList>
    </citation>
    <scope>NUCLEOTIDE SEQUENCE</scope>
    <source>
        <strain evidence="2">Expedition CK06-06</strain>
    </source>
</reference>